<accession>A0A8S5QJM6</accession>
<dbReference type="InterPro" id="IPR049304">
    <property type="entry name" value="Gly_rich_dom"/>
</dbReference>
<feature type="domain" description="Phage tail fibre protein N-terminal" evidence="1">
    <location>
        <begin position="2"/>
        <end position="158"/>
    </location>
</feature>
<protein>
    <submittedName>
        <fullName evidence="3">Tail fiber protein</fullName>
    </submittedName>
</protein>
<proteinExistence type="predicted"/>
<evidence type="ECO:0000259" key="2">
    <source>
        <dbReference type="Pfam" id="PF21722"/>
    </source>
</evidence>
<organism evidence="3">
    <name type="scientific">Myoviridae sp. ctitt1</name>
    <dbReference type="NCBI Taxonomy" id="2825157"/>
    <lineage>
        <taxon>Viruses</taxon>
        <taxon>Duplodnaviria</taxon>
        <taxon>Heunggongvirae</taxon>
        <taxon>Uroviricota</taxon>
        <taxon>Caudoviricetes</taxon>
    </lineage>
</organism>
<name>A0A8S5QJM6_9CAUD</name>
<feature type="domain" description="Glycine-rich" evidence="2">
    <location>
        <begin position="473"/>
        <end position="637"/>
    </location>
</feature>
<dbReference type="Pfam" id="PF21722">
    <property type="entry name" value="Gly_rich_2"/>
    <property type="match status" value="1"/>
</dbReference>
<dbReference type="EMBL" id="BK015676">
    <property type="protein sequence ID" value="DAE19494.1"/>
    <property type="molecule type" value="Genomic_DNA"/>
</dbReference>
<dbReference type="Pfam" id="PF12571">
    <property type="entry name" value="Phage_tail_fib"/>
    <property type="match status" value="1"/>
</dbReference>
<reference evidence="3" key="1">
    <citation type="journal article" date="2021" name="Proc. Natl. Acad. Sci. U.S.A.">
        <title>A Catalog of Tens of Thousands of Viruses from Human Metagenomes Reveals Hidden Associations with Chronic Diseases.</title>
        <authorList>
            <person name="Tisza M.J."/>
            <person name="Buck C.B."/>
        </authorList>
    </citation>
    <scope>NUCLEOTIDE SEQUENCE</scope>
    <source>
        <strain evidence="3">Ctitt1</strain>
    </source>
</reference>
<dbReference type="InterPro" id="IPR022225">
    <property type="entry name" value="Phage_tail_fibre_N"/>
</dbReference>
<evidence type="ECO:0000313" key="3">
    <source>
        <dbReference type="EMBL" id="DAE19494.1"/>
    </source>
</evidence>
<evidence type="ECO:0000259" key="1">
    <source>
        <dbReference type="Pfam" id="PF12571"/>
    </source>
</evidence>
<sequence length="644" mass="65815">MATIITTAFEQWQAADLLTPGDISLDEFVLANVPGLDPDAVINRDAGLPDAAQIVYRESVNAAGVVNKNTVAYSFTLGTNVGNFSFNWIGLICKKTGLLAMVTTVPALEKVKTTATEQGNAFTRSFLIEFNGAADKTGINTPAETWQIDFTARLTGIDDYQRLLNIDHYGSALFFDDGWLVQRSGVKYNCQPGLGYVAGLRLANEAAQDVAIGTKPAAVWLDTVWQGSVMTACVPVTDICVITSGDLAEYSDAAGKTHYVFKIAEIAADGAVTDLRPVRNSDDLDKRYLRRSLNLSDLDDVVKSRENLKLGNSATRNVGTAAGTVAAGDDSRIVHAVQDTRKVNNKALSADITLTYSDVNAVPTTRKVNDKPLSADITLTYSDVNAVPTTRKVNNKALSADITLTYSDVNAVPTTRKVNNKALSADITLTYSDVNAAAASHKHPWSDITGAPDFITVTNADARYLNKYAMYTANGSFTVPAGVKKMSVEVLGGGGGGGGGGAYSGGGGGASKPVTTIVTVTPGAVLSVVVGGGGVGGTVVTSSAGNMTKGNSGTAGGASSFSGVSSPGGSGGYGGTTGGTGTTKATAGNNGASSVYGDGGCGVIGGSHNGTGYGAGGSAGAYGTSGANCFPGGNGSPGFVKLSW</sequence>